<sequence>HGNQHMSSGSLYDENNMDANQEFGDQHMSNGSLYDEDNMDANQELEDNLDYSDLESIYNGNEFSDDINSGSLDEECLLLRKM</sequence>
<feature type="non-terminal residue" evidence="2">
    <location>
        <position position="82"/>
    </location>
</feature>
<reference evidence="2" key="1">
    <citation type="submission" date="2021-06" db="EMBL/GenBank/DDBJ databases">
        <authorList>
            <person name="Kallberg Y."/>
            <person name="Tangrot J."/>
            <person name="Rosling A."/>
        </authorList>
    </citation>
    <scope>NUCLEOTIDE SEQUENCE</scope>
    <source>
        <strain evidence="2">IN212</strain>
    </source>
</reference>
<organism evidence="2 3">
    <name type="scientific">Racocetra fulgida</name>
    <dbReference type="NCBI Taxonomy" id="60492"/>
    <lineage>
        <taxon>Eukaryota</taxon>
        <taxon>Fungi</taxon>
        <taxon>Fungi incertae sedis</taxon>
        <taxon>Mucoromycota</taxon>
        <taxon>Glomeromycotina</taxon>
        <taxon>Glomeromycetes</taxon>
        <taxon>Diversisporales</taxon>
        <taxon>Gigasporaceae</taxon>
        <taxon>Racocetra</taxon>
    </lineage>
</organism>
<protein>
    <submittedName>
        <fullName evidence="2">11467_t:CDS:1</fullName>
    </submittedName>
</protein>
<accession>A0A9N9CAS2</accession>
<evidence type="ECO:0000313" key="3">
    <source>
        <dbReference type="Proteomes" id="UP000789396"/>
    </source>
</evidence>
<feature type="compositionally biased region" description="Acidic residues" evidence="1">
    <location>
        <begin position="34"/>
        <end position="48"/>
    </location>
</feature>
<comment type="caution">
    <text evidence="2">The sequence shown here is derived from an EMBL/GenBank/DDBJ whole genome shotgun (WGS) entry which is preliminary data.</text>
</comment>
<name>A0A9N9CAS2_9GLOM</name>
<feature type="region of interest" description="Disordered" evidence="1">
    <location>
        <begin position="1"/>
        <end position="48"/>
    </location>
</feature>
<dbReference type="Proteomes" id="UP000789396">
    <property type="component" value="Unassembled WGS sequence"/>
</dbReference>
<dbReference type="AlphaFoldDB" id="A0A9N9CAS2"/>
<proteinExistence type="predicted"/>
<keyword evidence="3" id="KW-1185">Reference proteome</keyword>
<dbReference type="EMBL" id="CAJVPZ010008045">
    <property type="protein sequence ID" value="CAG8593528.1"/>
    <property type="molecule type" value="Genomic_DNA"/>
</dbReference>
<evidence type="ECO:0000256" key="1">
    <source>
        <dbReference type="SAM" id="MobiDB-lite"/>
    </source>
</evidence>
<gene>
    <name evidence="2" type="ORF">RFULGI_LOCUS6325</name>
</gene>
<feature type="compositionally biased region" description="Polar residues" evidence="1">
    <location>
        <begin position="1"/>
        <end position="10"/>
    </location>
</feature>
<evidence type="ECO:0000313" key="2">
    <source>
        <dbReference type="EMBL" id="CAG8593528.1"/>
    </source>
</evidence>